<evidence type="ECO:0000313" key="2">
    <source>
        <dbReference type="Proteomes" id="UP000186385"/>
    </source>
</evidence>
<evidence type="ECO:0000313" key="1">
    <source>
        <dbReference type="EMBL" id="SIQ91196.1"/>
    </source>
</evidence>
<reference evidence="1 2" key="1">
    <citation type="submission" date="2017-01" db="EMBL/GenBank/DDBJ databases">
        <authorList>
            <person name="Mah S.A."/>
            <person name="Swanson W.J."/>
            <person name="Moy G.W."/>
            <person name="Vacquier V.D."/>
        </authorList>
    </citation>
    <scope>NUCLEOTIDE SEQUENCE [LARGE SCALE GENOMIC DNA]</scope>
    <source>
        <strain evidence="1 2">NIO-1016</strain>
    </source>
</reference>
<name>A0A1N6WMC2_9BACI</name>
<proteinExistence type="predicted"/>
<gene>
    <name evidence="1" type="ORF">SAMN05443094_104216</name>
</gene>
<organism evidence="1 2">
    <name type="scientific">Domibacillus enclensis</name>
    <dbReference type="NCBI Taxonomy" id="1017273"/>
    <lineage>
        <taxon>Bacteria</taxon>
        <taxon>Bacillati</taxon>
        <taxon>Bacillota</taxon>
        <taxon>Bacilli</taxon>
        <taxon>Bacillales</taxon>
        <taxon>Bacillaceae</taxon>
        <taxon>Domibacillus</taxon>
    </lineage>
</organism>
<accession>A0A1N6WMC2</accession>
<dbReference type="EMBL" id="FTLX01000004">
    <property type="protein sequence ID" value="SIQ91196.1"/>
    <property type="molecule type" value="Genomic_DNA"/>
</dbReference>
<sequence length="141" mass="15980">MNERAIPRVDGAITESNAQLCVNCALFYIIAPSIWFKKKYGFRHEERKAERSSHDRSAFSGFIPAFGTHIGSRGLSLDEGALRFVPLLRRKRFYEPAGEHIKHLLRCEKKLTIVLKSLMPHVHAQHVPLLFSCTSCAGSCR</sequence>
<dbReference type="Proteomes" id="UP000186385">
    <property type="component" value="Unassembled WGS sequence"/>
</dbReference>
<dbReference type="STRING" id="1017273.SAMN05443094_104216"/>
<protein>
    <submittedName>
        <fullName evidence="1">Uncharacterized protein</fullName>
    </submittedName>
</protein>
<dbReference type="AlphaFoldDB" id="A0A1N6WMC2"/>